<feature type="signal peptide" evidence="1">
    <location>
        <begin position="1"/>
        <end position="32"/>
    </location>
</feature>
<evidence type="ECO:0000313" key="2">
    <source>
        <dbReference type="EMBL" id="QDT73690.1"/>
    </source>
</evidence>
<gene>
    <name evidence="2" type="ORF">I41_28800</name>
</gene>
<reference evidence="2 3" key="1">
    <citation type="submission" date="2019-02" db="EMBL/GenBank/DDBJ databases">
        <title>Deep-cultivation of Planctomycetes and their phenomic and genomic characterization uncovers novel biology.</title>
        <authorList>
            <person name="Wiegand S."/>
            <person name="Jogler M."/>
            <person name="Boedeker C."/>
            <person name="Pinto D."/>
            <person name="Vollmers J."/>
            <person name="Rivas-Marin E."/>
            <person name="Kohn T."/>
            <person name="Peeters S.H."/>
            <person name="Heuer A."/>
            <person name="Rast P."/>
            <person name="Oberbeckmann S."/>
            <person name="Bunk B."/>
            <person name="Jeske O."/>
            <person name="Meyerdierks A."/>
            <person name="Storesund J.E."/>
            <person name="Kallscheuer N."/>
            <person name="Luecker S."/>
            <person name="Lage O.M."/>
            <person name="Pohl T."/>
            <person name="Merkel B.J."/>
            <person name="Hornburger P."/>
            <person name="Mueller R.-W."/>
            <person name="Bruemmer F."/>
            <person name="Labrenz M."/>
            <person name="Spormann A.M."/>
            <person name="Op den Camp H."/>
            <person name="Overmann J."/>
            <person name="Amann R."/>
            <person name="Jetten M.S.M."/>
            <person name="Mascher T."/>
            <person name="Medema M.H."/>
            <person name="Devos D.P."/>
            <person name="Kaster A.-K."/>
            <person name="Ovreas L."/>
            <person name="Rohde M."/>
            <person name="Galperin M.Y."/>
            <person name="Jogler C."/>
        </authorList>
    </citation>
    <scope>NUCLEOTIDE SEQUENCE [LARGE SCALE GENOMIC DNA]</scope>
    <source>
        <strain evidence="2 3">I41</strain>
    </source>
</reference>
<keyword evidence="3" id="KW-1185">Reference proteome</keyword>
<dbReference type="KEGG" id="llh:I41_28800"/>
<proteinExistence type="predicted"/>
<sequence length="1106" mass="105104" precursor="true">MALPVLMVFARRAFGLGLVFALLFAITSPALAQAIWTGAADPSPPNGVYNNPGNWSGTFGLVPAGGDFAIFNANATYTTTFTGNQGLFHAAVRGGQVSWLSDSATVRQFTLNILSAGGPNQTLTIGSSTKPLLVTSFNPIEAGTLITIGSGAIVVDGANSALNGPSILLGSFNGFDGTVRYQNGAQGNIGGAIELGNAASDGSDGLLEILSGADLTSGAINLATTTSTATGTFNVSGAGSTLVQSGASTLTVGSTIGGAGTVNVNTGGTFTSGSGLVTVNATGTINRTGTGVFNVAGNLLLDGGKFLTPGGSFSRGAGQSFTVQNGGLFDATPSTAASNAVGVNAGSLATAGTATIANGTLRFVGGQGGAGISAIARNNQGGAGGIGGSLQLTGGSLTLTGTALATFDGGLGGNNGAFSGGAAAGSGGQGGTLTAAGASVEVHAGASVSLNGGAGGVNPSNNGSGGHGGGSGQFNISVGTVSVNGGTISLSGGAGGAASAFGNGGNGGNGGALSQSGGSFNFNSGTIALRGGTGGAASFLGNLGANGAAGSVNVTGGTFNFTAGQITADASIIPPTPAALVKATMNVSGGAVNLLNNFTNHLGTLNLTSSGVINGNGANGAPAGSVGPGGTGAPGRSITTSGSLALSGTGSQINLLGGAGGSHSGDFSRGGIGGAGGTLSVTGGTTTLSDSSVVSLAGGSGGSGIPSHEAGIGGAGGTLNVTGGTTTLASASVVSLVGGNGGLGGNGFGPNGGAGGATLLSGGVLNVSGGKILLAGGAGGSGGRFFPAGAAGAAGSFNMTGGEFNFTAGQVTGNTAIVPTAPIALVGATMNVSAGALNTAAGEFGITNGATLNLSGGVMNASTVTLNNSAFNFTGGTLHATAFNGDLVNNGGTLAPGTSPGTTTVNGNYTQSSGALEIELGGTSAGQFDLLSVTGNTTLGGAIDVNLFGGFTPTIGQSWEIIDVAGTLSGAFAGLAEGSPFANYGGTLLTISYAGGDGNDVFINTVAGLAGDFDFDDDVDGADFLLWQRGASPNPLSAGDLATWQANFGSPSSTPRTSTVPEPHAFLLSAIACLSLRRRRRELNFSRLRTPHREHDEVGVAACSLC</sequence>
<dbReference type="Proteomes" id="UP000317909">
    <property type="component" value="Chromosome"/>
</dbReference>
<dbReference type="RefSeq" id="WP_145433246.1">
    <property type="nucleotide sequence ID" value="NZ_CP036339.1"/>
</dbReference>
<evidence type="ECO:0008006" key="4">
    <source>
        <dbReference type="Google" id="ProtNLM"/>
    </source>
</evidence>
<evidence type="ECO:0000256" key="1">
    <source>
        <dbReference type="SAM" id="SignalP"/>
    </source>
</evidence>
<evidence type="ECO:0000313" key="3">
    <source>
        <dbReference type="Proteomes" id="UP000317909"/>
    </source>
</evidence>
<dbReference type="AlphaFoldDB" id="A0A517TZ88"/>
<feature type="chain" id="PRO_5021858307" description="Autotransporter-associated beta strand repeat protein" evidence="1">
    <location>
        <begin position="33"/>
        <end position="1106"/>
    </location>
</feature>
<accession>A0A517TZ88</accession>
<name>A0A517TZ88_9BACT</name>
<keyword evidence="1" id="KW-0732">Signal</keyword>
<dbReference type="OrthoDB" id="292278at2"/>
<protein>
    <recommendedName>
        <fullName evidence="4">Autotransporter-associated beta strand repeat protein</fullName>
    </recommendedName>
</protein>
<dbReference type="EMBL" id="CP036339">
    <property type="protein sequence ID" value="QDT73690.1"/>
    <property type="molecule type" value="Genomic_DNA"/>
</dbReference>
<organism evidence="2 3">
    <name type="scientific">Lacipirellula limnantheis</name>
    <dbReference type="NCBI Taxonomy" id="2528024"/>
    <lineage>
        <taxon>Bacteria</taxon>
        <taxon>Pseudomonadati</taxon>
        <taxon>Planctomycetota</taxon>
        <taxon>Planctomycetia</taxon>
        <taxon>Pirellulales</taxon>
        <taxon>Lacipirellulaceae</taxon>
        <taxon>Lacipirellula</taxon>
    </lineage>
</organism>